<name>A0A380MXR3_9GAMM</name>
<dbReference type="RefSeq" id="WP_072576508.1">
    <property type="nucleotide sequence ID" value="NZ_LWHB01000078.1"/>
</dbReference>
<gene>
    <name evidence="1" type="ORF">NCTC13337_02403</name>
</gene>
<dbReference type="EMBL" id="UHIC01000001">
    <property type="protein sequence ID" value="SUO97380.1"/>
    <property type="molecule type" value="Genomic_DNA"/>
</dbReference>
<dbReference type="Proteomes" id="UP000254601">
    <property type="component" value="Unassembled WGS sequence"/>
</dbReference>
<dbReference type="AlphaFoldDB" id="A0A380MXR3"/>
<keyword evidence="2" id="KW-1185">Reference proteome</keyword>
<reference evidence="1 2" key="1">
    <citation type="submission" date="2018-06" db="EMBL/GenBank/DDBJ databases">
        <authorList>
            <consortium name="Pathogen Informatics"/>
            <person name="Doyle S."/>
        </authorList>
    </citation>
    <scope>NUCLEOTIDE SEQUENCE [LARGE SCALE GENOMIC DNA]</scope>
    <source>
        <strain evidence="1 2">NCTC13337</strain>
    </source>
</reference>
<dbReference type="OrthoDB" id="7057996at2"/>
<evidence type="ECO:0000313" key="2">
    <source>
        <dbReference type="Proteomes" id="UP000254601"/>
    </source>
</evidence>
<evidence type="ECO:0000313" key="1">
    <source>
        <dbReference type="EMBL" id="SUO97380.1"/>
    </source>
</evidence>
<proteinExistence type="predicted"/>
<protein>
    <submittedName>
        <fullName evidence="1">Uncharacterized protein</fullName>
    </submittedName>
</protein>
<sequence>MKVYQAAKYHDKNPCLEHFGQSILISMLRISSMFCDKNRIGYDTNGKYIIYDIYTGKIQPITIENLLIKFFNFAKQFTIQEYELDRYNDLRVVDYWEDDPIGSVGLMLIDPKYVSKNDIDNLKNDLSIYLPYLGVNMPNYQPNQKLVSEILKKRQNDSLFQRELLKRKQRATILSLNFYAREAIELVWLESTFIIKNWAENLGFDIFSYENHSESNGELCFIPLDKHNLVKTNKIFHLSEKYYFKKVISNLNFILKNRNVHQYDGRYFLWGFENPIQYWQSNKINFLSKLFK</sequence>
<accession>A0A380MXR3</accession>
<organism evidence="1 2">
    <name type="scientific">Suttonella ornithocola</name>
    <dbReference type="NCBI Taxonomy" id="279832"/>
    <lineage>
        <taxon>Bacteria</taxon>
        <taxon>Pseudomonadati</taxon>
        <taxon>Pseudomonadota</taxon>
        <taxon>Gammaproteobacteria</taxon>
        <taxon>Cardiobacteriales</taxon>
        <taxon>Cardiobacteriaceae</taxon>
        <taxon>Suttonella</taxon>
    </lineage>
</organism>